<dbReference type="Gene3D" id="3.40.640.10">
    <property type="entry name" value="Type I PLP-dependent aspartate aminotransferase-like (Major domain)"/>
    <property type="match status" value="1"/>
</dbReference>
<organism evidence="4 5">
    <name type="scientific">Granulicella arctica</name>
    <dbReference type="NCBI Taxonomy" id="940613"/>
    <lineage>
        <taxon>Bacteria</taxon>
        <taxon>Pseudomonadati</taxon>
        <taxon>Acidobacteriota</taxon>
        <taxon>Terriglobia</taxon>
        <taxon>Terriglobales</taxon>
        <taxon>Acidobacteriaceae</taxon>
        <taxon>Granulicella</taxon>
    </lineage>
</organism>
<evidence type="ECO:0000313" key="5">
    <source>
        <dbReference type="Proteomes" id="UP000589520"/>
    </source>
</evidence>
<dbReference type="EMBL" id="JACCCW010000002">
    <property type="protein sequence ID" value="NYF79668.1"/>
    <property type="molecule type" value="Genomic_DNA"/>
</dbReference>
<keyword evidence="5" id="KW-1185">Reference proteome</keyword>
<dbReference type="InterPro" id="IPR015421">
    <property type="entry name" value="PyrdxlP-dep_Trfase_major"/>
</dbReference>
<comment type="cofactor">
    <cofactor evidence="1">
        <name>pyridoxal 5'-phosphate</name>
        <dbReference type="ChEBI" id="CHEBI:597326"/>
    </cofactor>
</comment>
<dbReference type="Gene3D" id="3.90.1150.10">
    <property type="entry name" value="Aspartate Aminotransferase, domain 1"/>
    <property type="match status" value="1"/>
</dbReference>
<dbReference type="CDD" id="cd06454">
    <property type="entry name" value="KBL_like"/>
    <property type="match status" value="1"/>
</dbReference>
<dbReference type="InterPro" id="IPR015424">
    <property type="entry name" value="PyrdxlP-dep_Trfase"/>
</dbReference>
<dbReference type="SUPFAM" id="SSF53383">
    <property type="entry name" value="PLP-dependent transferases"/>
    <property type="match status" value="1"/>
</dbReference>
<name>A0A7Y9PID9_9BACT</name>
<evidence type="ECO:0000256" key="1">
    <source>
        <dbReference type="ARBA" id="ARBA00001933"/>
    </source>
</evidence>
<comment type="caution">
    <text evidence="4">The sequence shown here is derived from an EMBL/GenBank/DDBJ whole genome shotgun (WGS) entry which is preliminary data.</text>
</comment>
<sequence>MEQETKVFPSSSGHMFQNYFTPGRSWSFKKNGLLDARARRIFETTALGCAADAYPFHMPLEAKAGPCVQADGHQMLMMSSYDYLGLIGHPRIDKAAQEAIHRYGTSTSGARLLTGTLDIHNEVERDLAAYKGTEAALTFSSGYMANLGLITGLFGPSDRIIIDALCHRSLLDACKMAGVQVQRFRHNDPESLREEIKKGPPANRTVIISDGVFSMDGDICCLPDLIAIKKEFGCFLFIDEAHASGVLGLTGRGTDEHFGIDTSEVDLWSGSLAKSIPSVGGFVACSQEVAIFLQHASSPYIFSAAMAASAVAAISEGLAILKEEPQRVARLKDNGDYLRTGLQSLGYNTGLSDTAIIPVVLHDEIQTAVFARKLRNHGIIAAPVMFPAVAQGVARLRLCVTAAHTREQLDFVLDVFRQLAN</sequence>
<dbReference type="RefSeq" id="WP_348640843.1">
    <property type="nucleotide sequence ID" value="NZ_JACCCW010000002.1"/>
</dbReference>
<gene>
    <name evidence="4" type="ORF">HDF17_001988</name>
</gene>
<dbReference type="InterPro" id="IPR004839">
    <property type="entry name" value="Aminotransferase_I/II_large"/>
</dbReference>
<keyword evidence="4" id="KW-0012">Acyltransferase</keyword>
<dbReference type="PANTHER" id="PTHR13693">
    <property type="entry name" value="CLASS II AMINOTRANSFERASE/8-AMINO-7-OXONONANOATE SYNTHASE"/>
    <property type="match status" value="1"/>
</dbReference>
<dbReference type="InterPro" id="IPR050087">
    <property type="entry name" value="AON_synthase_class-II"/>
</dbReference>
<accession>A0A7Y9PID9</accession>
<evidence type="ECO:0000313" key="4">
    <source>
        <dbReference type="EMBL" id="NYF79668.1"/>
    </source>
</evidence>
<dbReference type="AlphaFoldDB" id="A0A7Y9PID9"/>
<dbReference type="PANTHER" id="PTHR13693:SF3">
    <property type="entry name" value="LD36009P"/>
    <property type="match status" value="1"/>
</dbReference>
<dbReference type="EC" id="2.3.1.29" evidence="4"/>
<feature type="domain" description="Aminotransferase class I/classII large" evidence="3">
    <location>
        <begin position="75"/>
        <end position="414"/>
    </location>
</feature>
<dbReference type="GO" id="GO:0008890">
    <property type="term" value="F:glycine C-acetyltransferase activity"/>
    <property type="evidence" value="ECO:0007669"/>
    <property type="project" value="UniProtKB-EC"/>
</dbReference>
<dbReference type="Pfam" id="PF00155">
    <property type="entry name" value="Aminotran_1_2"/>
    <property type="match status" value="1"/>
</dbReference>
<keyword evidence="2 4" id="KW-0808">Transferase</keyword>
<proteinExistence type="predicted"/>
<reference evidence="4 5" key="1">
    <citation type="submission" date="2020-07" db="EMBL/GenBank/DDBJ databases">
        <title>Genomic Encyclopedia of Type Strains, Phase IV (KMG-V): Genome sequencing to study the core and pangenomes of soil and plant-associated prokaryotes.</title>
        <authorList>
            <person name="Whitman W."/>
        </authorList>
    </citation>
    <scope>NUCLEOTIDE SEQUENCE [LARGE SCALE GENOMIC DNA]</scope>
    <source>
        <strain evidence="4 5">X4EP2</strain>
    </source>
</reference>
<evidence type="ECO:0000256" key="2">
    <source>
        <dbReference type="ARBA" id="ARBA00022679"/>
    </source>
</evidence>
<dbReference type="GO" id="GO:0030170">
    <property type="term" value="F:pyridoxal phosphate binding"/>
    <property type="evidence" value="ECO:0007669"/>
    <property type="project" value="InterPro"/>
</dbReference>
<dbReference type="InterPro" id="IPR015422">
    <property type="entry name" value="PyrdxlP-dep_Trfase_small"/>
</dbReference>
<protein>
    <submittedName>
        <fullName evidence="4">Glycine C-acetyltransferase</fullName>
        <ecNumber evidence="4">2.3.1.29</ecNumber>
    </submittedName>
</protein>
<evidence type="ECO:0000259" key="3">
    <source>
        <dbReference type="Pfam" id="PF00155"/>
    </source>
</evidence>
<dbReference type="Proteomes" id="UP000589520">
    <property type="component" value="Unassembled WGS sequence"/>
</dbReference>